<proteinExistence type="predicted"/>
<comment type="caution">
    <text evidence="2">The sequence shown here is derived from an EMBL/GenBank/DDBJ whole genome shotgun (WGS) entry which is preliminary data.</text>
</comment>
<dbReference type="GeneID" id="6011915"/>
<name>A8NPR6_COPC7</name>
<dbReference type="KEGG" id="cci:CC1G_05345"/>
<dbReference type="VEuPathDB" id="FungiDB:CC1G_05345"/>
<dbReference type="RefSeq" id="XP_001835383.2">
    <property type="nucleotide sequence ID" value="XM_001835331.2"/>
</dbReference>
<feature type="transmembrane region" description="Helical" evidence="1">
    <location>
        <begin position="70"/>
        <end position="90"/>
    </location>
</feature>
<keyword evidence="1" id="KW-0472">Membrane</keyword>
<evidence type="ECO:0000313" key="3">
    <source>
        <dbReference type="Proteomes" id="UP000001861"/>
    </source>
</evidence>
<dbReference type="AlphaFoldDB" id="A8NPR6"/>
<keyword evidence="3" id="KW-1185">Reference proteome</keyword>
<keyword evidence="1" id="KW-0812">Transmembrane</keyword>
<dbReference type="EMBL" id="AACS02000008">
    <property type="protein sequence ID" value="EAU86351.2"/>
    <property type="molecule type" value="Genomic_DNA"/>
</dbReference>
<evidence type="ECO:0000313" key="2">
    <source>
        <dbReference type="EMBL" id="EAU86351.2"/>
    </source>
</evidence>
<dbReference type="Proteomes" id="UP000001861">
    <property type="component" value="Unassembled WGS sequence"/>
</dbReference>
<dbReference type="InParanoid" id="A8NPR6"/>
<sequence>MDLGKKASHWNNSQYPYAHLIYVNLEVGNVFKGLEREDMTSVPGASSSPLSLFRNNKAGPYPKSFTMRHLYVVFLALLCLASTSIFALPVKTRRSQHVDSHSPAERSAGRPFIVRSYYPRDIFLNRQVREYRPYCRFSLLETRQNKGKATKKPTLPSINSKLRNQILAWIDEAAKAAGNPENGVYPSWEKGSEKIHGLITSNYPHCVVETRKPTRKDGSVVYQASIQCSGGKPVIFPFWDITPGTPGKPPTAPEILASLELWWSCRINGNGLLYDLYVWIVVLVSLRIMEACLHTRTYLRHKSLVARSDDWTRATPCTYTVVIQISVETPVDTHPTQQIHPIPSPALSRPASRFSVIVWVPRRPAAHLEFHRSQ</sequence>
<reference evidence="2 3" key="1">
    <citation type="journal article" date="2010" name="Proc. Natl. Acad. Sci. U.S.A.">
        <title>Insights into evolution of multicellular fungi from the assembled chromosomes of the mushroom Coprinopsis cinerea (Coprinus cinereus).</title>
        <authorList>
            <person name="Stajich J.E."/>
            <person name="Wilke S.K."/>
            <person name="Ahren D."/>
            <person name="Au C.H."/>
            <person name="Birren B.W."/>
            <person name="Borodovsky M."/>
            <person name="Burns C."/>
            <person name="Canback B."/>
            <person name="Casselton L.A."/>
            <person name="Cheng C.K."/>
            <person name="Deng J."/>
            <person name="Dietrich F.S."/>
            <person name="Fargo D.C."/>
            <person name="Farman M.L."/>
            <person name="Gathman A.C."/>
            <person name="Goldberg J."/>
            <person name="Guigo R."/>
            <person name="Hoegger P.J."/>
            <person name="Hooker J.B."/>
            <person name="Huggins A."/>
            <person name="James T.Y."/>
            <person name="Kamada T."/>
            <person name="Kilaru S."/>
            <person name="Kodira C."/>
            <person name="Kues U."/>
            <person name="Kupfer D."/>
            <person name="Kwan H.S."/>
            <person name="Lomsadze A."/>
            <person name="Li W."/>
            <person name="Lilly W.W."/>
            <person name="Ma L.J."/>
            <person name="Mackey A.J."/>
            <person name="Manning G."/>
            <person name="Martin F."/>
            <person name="Muraguchi H."/>
            <person name="Natvig D.O."/>
            <person name="Palmerini H."/>
            <person name="Ramesh M.A."/>
            <person name="Rehmeyer C.J."/>
            <person name="Roe B.A."/>
            <person name="Shenoy N."/>
            <person name="Stanke M."/>
            <person name="Ter-Hovhannisyan V."/>
            <person name="Tunlid A."/>
            <person name="Velagapudi R."/>
            <person name="Vision T.J."/>
            <person name="Zeng Q."/>
            <person name="Zolan M.E."/>
            <person name="Pukkila P.J."/>
        </authorList>
    </citation>
    <scope>NUCLEOTIDE SEQUENCE [LARGE SCALE GENOMIC DNA]</scope>
    <source>
        <strain evidence="3">Okayama-7 / 130 / ATCC MYA-4618 / FGSC 9003</strain>
    </source>
</reference>
<organism evidence="2 3">
    <name type="scientific">Coprinopsis cinerea (strain Okayama-7 / 130 / ATCC MYA-4618 / FGSC 9003)</name>
    <name type="common">Inky cap fungus</name>
    <name type="synonym">Hormographiella aspergillata</name>
    <dbReference type="NCBI Taxonomy" id="240176"/>
    <lineage>
        <taxon>Eukaryota</taxon>
        <taxon>Fungi</taxon>
        <taxon>Dikarya</taxon>
        <taxon>Basidiomycota</taxon>
        <taxon>Agaricomycotina</taxon>
        <taxon>Agaricomycetes</taxon>
        <taxon>Agaricomycetidae</taxon>
        <taxon>Agaricales</taxon>
        <taxon>Agaricineae</taxon>
        <taxon>Psathyrellaceae</taxon>
        <taxon>Coprinopsis</taxon>
    </lineage>
</organism>
<evidence type="ECO:0000256" key="1">
    <source>
        <dbReference type="SAM" id="Phobius"/>
    </source>
</evidence>
<accession>A8NPR6</accession>
<gene>
    <name evidence="2" type="ORF">CC1G_05345</name>
</gene>
<protein>
    <submittedName>
        <fullName evidence="2">Uncharacterized protein</fullName>
    </submittedName>
</protein>
<dbReference type="HOGENOM" id="CLU_739703_0_0_1"/>
<keyword evidence="1" id="KW-1133">Transmembrane helix</keyword>